<dbReference type="SUPFAM" id="SSF81665">
    <property type="entry name" value="Calcium ATPase, transmembrane domain M"/>
    <property type="match status" value="1"/>
</dbReference>
<feature type="region of interest" description="Disordered" evidence="17">
    <location>
        <begin position="19"/>
        <end position="59"/>
    </location>
</feature>
<feature type="active site" description="4-aspartylphosphate intermediate" evidence="13">
    <location>
        <position position="442"/>
    </location>
</feature>
<dbReference type="GO" id="GO:0005524">
    <property type="term" value="F:ATP binding"/>
    <property type="evidence" value="ECO:0007669"/>
    <property type="project" value="UniProtKB-UniRule"/>
</dbReference>
<dbReference type="FunFam" id="2.70.150.10:FF:000037">
    <property type="entry name" value="Phospholipid-transporting ATPase"/>
    <property type="match status" value="1"/>
</dbReference>
<dbReference type="SFLD" id="SFLDF00027">
    <property type="entry name" value="p-type_atpase"/>
    <property type="match status" value="1"/>
</dbReference>
<evidence type="ECO:0000256" key="12">
    <source>
        <dbReference type="ARBA" id="ARBA00034036"/>
    </source>
</evidence>
<feature type="domain" description="P-type ATPase C-terminal" evidence="19">
    <location>
        <begin position="902"/>
        <end position="1152"/>
    </location>
</feature>
<evidence type="ECO:0000256" key="17">
    <source>
        <dbReference type="SAM" id="MobiDB-lite"/>
    </source>
</evidence>
<feature type="binding site" evidence="14">
    <location>
        <position position="739"/>
    </location>
    <ligand>
        <name>ATP</name>
        <dbReference type="ChEBI" id="CHEBI:30616"/>
    </ligand>
</feature>
<evidence type="ECO:0000256" key="14">
    <source>
        <dbReference type="PIRSR" id="PIRSR606539-2"/>
    </source>
</evidence>
<dbReference type="InterPro" id="IPR023299">
    <property type="entry name" value="ATPase_P-typ_cyto_dom_N"/>
</dbReference>
<dbReference type="EC" id="7.6.2.1" evidence="16"/>
<dbReference type="InterPro" id="IPR044492">
    <property type="entry name" value="P_typ_ATPase_HD_dom"/>
</dbReference>
<evidence type="ECO:0000256" key="16">
    <source>
        <dbReference type="RuleBase" id="RU362033"/>
    </source>
</evidence>
<comment type="similarity">
    <text evidence="2 16">Belongs to the cation transport ATPase (P-type) (TC 3.A.3) family. Type IV subfamily.</text>
</comment>
<dbReference type="InterPro" id="IPR023214">
    <property type="entry name" value="HAD_sf"/>
</dbReference>
<dbReference type="InterPro" id="IPR008250">
    <property type="entry name" value="ATPase_P-typ_transduc_dom_A_sf"/>
</dbReference>
<keyword evidence="9 16" id="KW-1278">Translocase</keyword>
<dbReference type="OMA" id="MHSFWSW"/>
<dbReference type="NCBIfam" id="TIGR01652">
    <property type="entry name" value="ATPase-Plipid"/>
    <property type="match status" value="1"/>
</dbReference>
<feature type="binding site" evidence="14">
    <location>
        <position position="856"/>
    </location>
    <ligand>
        <name>ATP</name>
        <dbReference type="ChEBI" id="CHEBI:30616"/>
    </ligand>
</feature>
<dbReference type="SMR" id="A0A1D6GQV3"/>
<dbReference type="PRINTS" id="PR00119">
    <property type="entry name" value="CATATPASE"/>
</dbReference>
<protein>
    <recommendedName>
        <fullName evidence="16">Phospholipid-transporting ATPase</fullName>
        <ecNumber evidence="16">7.6.2.1</ecNumber>
    </recommendedName>
</protein>
<evidence type="ECO:0000256" key="11">
    <source>
        <dbReference type="ARBA" id="ARBA00023136"/>
    </source>
</evidence>
<gene>
    <name evidence="20" type="ORF">ZEAMMB73_Zm00001d014188</name>
</gene>
<evidence type="ECO:0000256" key="4">
    <source>
        <dbReference type="ARBA" id="ARBA00022692"/>
    </source>
</evidence>
<evidence type="ECO:0000259" key="18">
    <source>
        <dbReference type="Pfam" id="PF16209"/>
    </source>
</evidence>
<dbReference type="InterPro" id="IPR018303">
    <property type="entry name" value="ATPase_P-typ_P_site"/>
</dbReference>
<feature type="transmembrane region" description="Helical" evidence="16">
    <location>
        <begin position="1016"/>
        <end position="1037"/>
    </location>
</feature>
<dbReference type="SUPFAM" id="SSF81653">
    <property type="entry name" value="Calcium ATPase, transduction domain A"/>
    <property type="match status" value="1"/>
</dbReference>
<feature type="binding site" evidence="15">
    <location>
        <position position="880"/>
    </location>
    <ligand>
        <name>Mg(2+)</name>
        <dbReference type="ChEBI" id="CHEBI:18420"/>
    </ligand>
</feature>
<feature type="domain" description="P-type ATPase N-terminal" evidence="18">
    <location>
        <begin position="65"/>
        <end position="128"/>
    </location>
</feature>
<accession>A0A1D6GQV3</accession>
<keyword evidence="6 14" id="KW-0547">Nucleotide-binding</keyword>
<dbReference type="FunFam" id="3.40.50.1000:FF:000001">
    <property type="entry name" value="Phospholipid-transporting ATPase IC"/>
    <property type="match status" value="1"/>
</dbReference>
<comment type="cofactor">
    <cofactor evidence="15">
        <name>Mg(2+)</name>
        <dbReference type="ChEBI" id="CHEBI:18420"/>
    </cofactor>
</comment>
<dbReference type="InterPro" id="IPR032631">
    <property type="entry name" value="P-type_ATPase_N"/>
</dbReference>
<dbReference type="Pfam" id="PF13246">
    <property type="entry name" value="Cation_ATPase"/>
    <property type="match status" value="1"/>
</dbReference>
<evidence type="ECO:0000256" key="8">
    <source>
        <dbReference type="ARBA" id="ARBA00022842"/>
    </source>
</evidence>
<feature type="binding site" evidence="14">
    <location>
        <position position="850"/>
    </location>
    <ligand>
        <name>ATP</name>
        <dbReference type="ChEBI" id="CHEBI:30616"/>
    </ligand>
</feature>
<dbReference type="InterPro" id="IPR032630">
    <property type="entry name" value="P_typ_ATPase_c"/>
</dbReference>
<keyword evidence="4 16" id="KW-0812">Transmembrane</keyword>
<evidence type="ECO:0000256" key="3">
    <source>
        <dbReference type="ARBA" id="ARBA00022448"/>
    </source>
</evidence>
<dbReference type="Gene3D" id="3.40.1110.10">
    <property type="entry name" value="Calcium-transporting ATPase, cytoplasmic domain N"/>
    <property type="match status" value="1"/>
</dbReference>
<feature type="transmembrane region" description="Helical" evidence="16">
    <location>
        <begin position="933"/>
        <end position="951"/>
    </location>
</feature>
<feature type="binding site" evidence="15">
    <location>
        <position position="876"/>
    </location>
    <ligand>
        <name>Mg(2+)</name>
        <dbReference type="ChEBI" id="CHEBI:18420"/>
    </ligand>
</feature>
<dbReference type="FunCoup" id="A0A1D6GQV3">
    <property type="interactions" value="423"/>
</dbReference>
<feature type="transmembrane region" description="Helical" evidence="16">
    <location>
        <begin position="1114"/>
        <end position="1138"/>
    </location>
</feature>
<evidence type="ECO:0000256" key="2">
    <source>
        <dbReference type="ARBA" id="ARBA00008109"/>
    </source>
</evidence>
<evidence type="ECO:0000256" key="1">
    <source>
        <dbReference type="ARBA" id="ARBA00004127"/>
    </source>
</evidence>
<dbReference type="InterPro" id="IPR023298">
    <property type="entry name" value="ATPase_P-typ_TM_dom_sf"/>
</dbReference>
<dbReference type="PANTHER" id="PTHR24092">
    <property type="entry name" value="PROBABLE PHOSPHOLIPID-TRANSPORTING ATPASE"/>
    <property type="match status" value="1"/>
</dbReference>
<keyword evidence="5 15" id="KW-0479">Metal-binding</keyword>
<dbReference type="GO" id="GO:0140327">
    <property type="term" value="F:flippase activity"/>
    <property type="evidence" value="ECO:0007669"/>
    <property type="project" value="UniProtKB-ARBA"/>
</dbReference>
<dbReference type="NCBIfam" id="TIGR01494">
    <property type="entry name" value="ATPase_P-type"/>
    <property type="match status" value="1"/>
</dbReference>
<keyword evidence="11 16" id="KW-0472">Membrane</keyword>
<keyword evidence="3" id="KW-0813">Transport</keyword>
<feature type="binding site" evidence="14">
    <location>
        <position position="554"/>
    </location>
    <ligand>
        <name>ATP</name>
        <dbReference type="ChEBI" id="CHEBI:30616"/>
    </ligand>
</feature>
<dbReference type="FunFam" id="3.40.1110.10:FF:000029">
    <property type="entry name" value="Phospholipid-transporting ATPase"/>
    <property type="match status" value="1"/>
</dbReference>
<name>A0A1D6GQV3_MAIZE</name>
<dbReference type="EMBL" id="CM000781">
    <property type="protein sequence ID" value="AQK65509.1"/>
    <property type="molecule type" value="Genomic_DNA"/>
</dbReference>
<evidence type="ECO:0000256" key="9">
    <source>
        <dbReference type="ARBA" id="ARBA00022967"/>
    </source>
</evidence>
<keyword evidence="10 16" id="KW-1133">Transmembrane helix</keyword>
<evidence type="ECO:0000256" key="5">
    <source>
        <dbReference type="ARBA" id="ARBA00022723"/>
    </source>
</evidence>
<dbReference type="GO" id="GO:0005783">
    <property type="term" value="C:endoplasmic reticulum"/>
    <property type="evidence" value="ECO:0007669"/>
    <property type="project" value="UniProtKB-ARBA"/>
</dbReference>
<dbReference type="GO" id="GO:0015914">
    <property type="term" value="P:phospholipid transport"/>
    <property type="evidence" value="ECO:0007669"/>
    <property type="project" value="InterPro"/>
</dbReference>
<dbReference type="STRING" id="4577.A0A1D6GQV3"/>
<feature type="binding site" evidence="14">
    <location>
        <position position="602"/>
    </location>
    <ligand>
        <name>ATP</name>
        <dbReference type="ChEBI" id="CHEBI:30616"/>
    </ligand>
</feature>
<feature type="binding site" evidence="14">
    <location>
        <position position="659"/>
    </location>
    <ligand>
        <name>ATP</name>
        <dbReference type="ChEBI" id="CHEBI:30616"/>
    </ligand>
</feature>
<sequence length="1243" mass="140320">MSGMSARIKEMVRVATARLGGEQAGGGGASSSGFARRESTARLGGGGTSLRRQPQPMAPSVRTVCCNDREANAPVGYKGNSVSTTKYNILTFLPKGLFEQFRRVANLYFLMISIMSTTPISPVHPVTNVVPLSLVLLVSLIKEAFEDWKRFQNDMSINNAHVDVLQGQCWESTPWKRLQVGDIVRIKQDGYFPADLLFLSSTNPDGVCYIETANLDGETNLKIRKALEKTWDYVIPEKASEFKGEVQCEQPNNSLYTFTGNLIMDKQTIPLSPNQLLLRGCSLRNTEYIVGVVIFTGHETKVMMNSMNVPSKRSTLEKKLDKLILALFATLFTMCVIGAIGSGVFINEKYFYLGLRGHVEDQFNPQNKFVVTILTMFTLITLYSTIIPISLYVSIEMIKFIQCTKFINNDLHMYHAESNTPALARTSNLNEELGQVEYIFSDKTGTLTRNLMEFFKCSIGGEMYGTGITEIEKGGAERAGIKIDDDEGKRSANAVHEKGFNFDDARIMRGAWRNEPNLEACKEFFRCLAICHTVLPEGEETPEKISYQAASPDEAALVAAAKNFGFFFYRRTPTTVMVRESHVERMGSIQDVPYEILNVLEFNSTRKRQSVVCRFPNGRLVLYCKGADNVVYERLADGNHDMKKTSREHLEQFGSAGLRTLCLAYRDLSREQYESWNEKFVQAKSSLRDRDKKLDEVAELIEKDLILVGCTAIEDKLQEGVPTCIETLSAAGIKIWVLTGDKMETAINIAYACSLVNNDTKQFIISSETDTIREAEDRGDPVEIARVIKDSVKQSLKSFHEEARHSLISTPERKLALIIDGRCLMYALDPTLRVDLLGLSLSCHSVVCCRVSPLQKAQVTSLVRKGAQKITLSIGDGANDVSMIQAAHVGIGISGQEGMQAVMASDFAIAQFRFLTDLLLVHGRWSYLRLCKVITYFFYKNLTFTLTQFWFTFQTGFSGQRFYDDWFQSLYNVIFTALPVIIVGLFDKDVSASLSKKYPQLYKEGIRNSFFKWRVIAVWGFFAFYQSIVFFYFTAAASQHGHGSSGKILGLWDVSTMAFTCVVVTVNLRLLMACNSITRWHYISVAGSIVAWFMFIFIYSAIMTSFDRQENEYFVIYVLMSTFFFYMTILLVPIIALFGDFLYLSIQRWLFPYDYQIIQEQHKDEPHVYSRVQLPETSHLSPQEARSYMMSMLPRESSKHTGFAFDSPGYESFFASQQGVGVPHKPWDVARRASMKQQRAGKS</sequence>
<feature type="binding site" evidence="14">
    <location>
        <position position="741"/>
    </location>
    <ligand>
        <name>ATP</name>
        <dbReference type="ChEBI" id="CHEBI:30616"/>
    </ligand>
</feature>
<proteinExistence type="inferred from homology"/>
<dbReference type="PANTHER" id="PTHR24092:SF180">
    <property type="entry name" value="PHOSPHOLIPID-TRANSPORTING ATPASE DNF1-RELATED"/>
    <property type="match status" value="1"/>
</dbReference>
<dbReference type="InterPro" id="IPR006539">
    <property type="entry name" value="P-type_ATPase_IV"/>
</dbReference>
<feature type="binding site" evidence="14">
    <location>
        <position position="444"/>
    </location>
    <ligand>
        <name>ATP</name>
        <dbReference type="ChEBI" id="CHEBI:30616"/>
    </ligand>
</feature>
<keyword evidence="7 14" id="KW-0067">ATP-binding</keyword>
<dbReference type="GO" id="GO:0016887">
    <property type="term" value="F:ATP hydrolysis activity"/>
    <property type="evidence" value="ECO:0007669"/>
    <property type="project" value="InterPro"/>
</dbReference>
<dbReference type="SUPFAM" id="SSF56784">
    <property type="entry name" value="HAD-like"/>
    <property type="match status" value="1"/>
</dbReference>
<feature type="transmembrane region" description="Helical" evidence="16">
    <location>
        <begin position="1049"/>
        <end position="1068"/>
    </location>
</feature>
<dbReference type="Pfam" id="PF16209">
    <property type="entry name" value="PhoLip_ATPase_N"/>
    <property type="match status" value="1"/>
</dbReference>
<keyword evidence="8 15" id="KW-0460">Magnesium</keyword>
<dbReference type="SFLD" id="SFLDG00002">
    <property type="entry name" value="C1.7:_P-type_atpase_like"/>
    <property type="match status" value="1"/>
</dbReference>
<comment type="subcellular location">
    <subcellularLocation>
        <location evidence="1">Endomembrane system</location>
        <topology evidence="1">Multi-pass membrane protein</topology>
    </subcellularLocation>
    <subcellularLocation>
        <location evidence="16">Membrane</location>
        <topology evidence="16">Multi-pass membrane protein</topology>
    </subcellularLocation>
</comment>
<dbReference type="GO" id="GO:0000287">
    <property type="term" value="F:magnesium ion binding"/>
    <property type="evidence" value="ECO:0007669"/>
    <property type="project" value="UniProtKB-UniRule"/>
</dbReference>
<evidence type="ECO:0000256" key="6">
    <source>
        <dbReference type="ARBA" id="ARBA00022741"/>
    </source>
</evidence>
<evidence type="ECO:0000256" key="10">
    <source>
        <dbReference type="ARBA" id="ARBA00022989"/>
    </source>
</evidence>
<dbReference type="InterPro" id="IPR001757">
    <property type="entry name" value="P_typ_ATPase"/>
</dbReference>
<comment type="catalytic activity">
    <reaction evidence="12 16">
        <text>ATP + H2O + phospholipidSide 1 = ADP + phosphate + phospholipidSide 2.</text>
        <dbReference type="EC" id="7.6.2.1"/>
    </reaction>
</comment>
<evidence type="ECO:0000313" key="20">
    <source>
        <dbReference type="EMBL" id="AQK65509.1"/>
    </source>
</evidence>
<evidence type="ECO:0000256" key="15">
    <source>
        <dbReference type="PIRSR" id="PIRSR606539-3"/>
    </source>
</evidence>
<feature type="binding site" evidence="14">
    <location>
        <position position="442"/>
    </location>
    <ligand>
        <name>ATP</name>
        <dbReference type="ChEBI" id="CHEBI:30616"/>
    </ligand>
</feature>
<evidence type="ECO:0000259" key="19">
    <source>
        <dbReference type="Pfam" id="PF16212"/>
    </source>
</evidence>
<feature type="binding site" evidence="14">
    <location>
        <position position="879"/>
    </location>
    <ligand>
        <name>ATP</name>
        <dbReference type="ChEBI" id="CHEBI:30616"/>
    </ligand>
</feature>
<dbReference type="CDD" id="cd02073">
    <property type="entry name" value="P-type_ATPase_APLT_Dnf-like"/>
    <property type="match status" value="1"/>
</dbReference>
<dbReference type="PROSITE" id="PS00154">
    <property type="entry name" value="ATPASE_E1_E2"/>
    <property type="match status" value="1"/>
</dbReference>
<dbReference type="AlphaFoldDB" id="A0A1D6GQV3"/>
<dbReference type="SFLD" id="SFLDS00003">
    <property type="entry name" value="Haloacid_Dehalogenase"/>
    <property type="match status" value="1"/>
</dbReference>
<feature type="transmembrane region" description="Helical" evidence="16">
    <location>
        <begin position="966"/>
        <end position="986"/>
    </location>
</feature>
<feature type="binding site" evidence="14">
    <location>
        <position position="625"/>
    </location>
    <ligand>
        <name>ATP</name>
        <dbReference type="ChEBI" id="CHEBI:30616"/>
    </ligand>
</feature>
<dbReference type="EMBL" id="CM000781">
    <property type="protein sequence ID" value="AQK65524.1"/>
    <property type="molecule type" value="Genomic_DNA"/>
</dbReference>
<dbReference type="InParanoid" id="A0A1D6GQV3"/>
<feature type="transmembrane region" description="Helical" evidence="16">
    <location>
        <begin position="323"/>
        <end position="346"/>
    </location>
</feature>
<evidence type="ECO:0000256" key="7">
    <source>
        <dbReference type="ARBA" id="ARBA00022840"/>
    </source>
</evidence>
<organism evidence="20">
    <name type="scientific">Zea mays</name>
    <name type="common">Maize</name>
    <dbReference type="NCBI Taxonomy" id="4577"/>
    <lineage>
        <taxon>Eukaryota</taxon>
        <taxon>Viridiplantae</taxon>
        <taxon>Streptophyta</taxon>
        <taxon>Embryophyta</taxon>
        <taxon>Tracheophyta</taxon>
        <taxon>Spermatophyta</taxon>
        <taxon>Magnoliopsida</taxon>
        <taxon>Liliopsida</taxon>
        <taxon>Poales</taxon>
        <taxon>Poaceae</taxon>
        <taxon>PACMAD clade</taxon>
        <taxon>Panicoideae</taxon>
        <taxon>Andropogonodae</taxon>
        <taxon>Andropogoneae</taxon>
        <taxon>Tripsacinae</taxon>
        <taxon>Zea</taxon>
    </lineage>
</organism>
<dbReference type="InterPro" id="IPR036412">
    <property type="entry name" value="HAD-like_sf"/>
</dbReference>
<reference evidence="20" key="1">
    <citation type="submission" date="2015-12" db="EMBL/GenBank/DDBJ databases">
        <title>Update maize B73 reference genome by single molecule sequencing technologies.</title>
        <authorList>
            <consortium name="Maize Genome Sequencing Project"/>
            <person name="Ware D."/>
        </authorList>
    </citation>
    <scope>NUCLEOTIDE SEQUENCE</scope>
    <source>
        <tissue evidence="20">Seedling</tissue>
    </source>
</reference>
<feature type="binding site" evidence="15">
    <location>
        <position position="444"/>
    </location>
    <ligand>
        <name>Mg(2+)</name>
        <dbReference type="ChEBI" id="CHEBI:18420"/>
    </ligand>
</feature>
<dbReference type="ExpressionAtlas" id="A0A1D6GQV3">
    <property type="expression patterns" value="baseline and differential"/>
</dbReference>
<feature type="binding site" evidence="14">
    <location>
        <position position="880"/>
    </location>
    <ligand>
        <name>ATP</name>
        <dbReference type="ChEBI" id="CHEBI:30616"/>
    </ligand>
</feature>
<dbReference type="Gene3D" id="2.70.150.10">
    <property type="entry name" value="Calcium-transporting ATPase, cytoplasmic transduction domain A"/>
    <property type="match status" value="1"/>
</dbReference>
<feature type="binding site" evidence="14">
    <location>
        <position position="740"/>
    </location>
    <ligand>
        <name>ATP</name>
        <dbReference type="ChEBI" id="CHEBI:30616"/>
    </ligand>
</feature>
<dbReference type="Gene3D" id="3.40.50.1000">
    <property type="entry name" value="HAD superfamily/HAD-like"/>
    <property type="match status" value="1"/>
</dbReference>
<dbReference type="FunFam" id="3.40.50.1000:FF:000023">
    <property type="entry name" value="Phospholipid-transporting ATPase"/>
    <property type="match status" value="1"/>
</dbReference>
<dbReference type="GO" id="GO:0016020">
    <property type="term" value="C:membrane"/>
    <property type="evidence" value="ECO:0007669"/>
    <property type="project" value="UniProtKB-SubCell"/>
</dbReference>
<evidence type="ECO:0000256" key="13">
    <source>
        <dbReference type="PIRSR" id="PIRSR606539-1"/>
    </source>
</evidence>
<dbReference type="EMBL" id="CM000781">
    <property type="protein sequence ID" value="AQK65522.1"/>
    <property type="molecule type" value="Genomic_DNA"/>
</dbReference>
<feature type="binding site" evidence="14">
    <location>
        <position position="443"/>
    </location>
    <ligand>
        <name>ATP</name>
        <dbReference type="ChEBI" id="CHEBI:30616"/>
    </ligand>
</feature>
<dbReference type="Pfam" id="PF16212">
    <property type="entry name" value="PhoLip_ATPase_C"/>
    <property type="match status" value="1"/>
</dbReference>
<feature type="transmembrane region" description="Helical" evidence="16">
    <location>
        <begin position="369"/>
        <end position="395"/>
    </location>
</feature>
<feature type="transmembrane region" description="Helical" evidence="16">
    <location>
        <begin position="1080"/>
        <end position="1102"/>
    </location>
</feature>
<dbReference type="SUPFAM" id="SSF81660">
    <property type="entry name" value="Metal cation-transporting ATPase, ATP-binding domain N"/>
    <property type="match status" value="1"/>
</dbReference>
<feature type="binding site" evidence="15">
    <location>
        <position position="442"/>
    </location>
    <ligand>
        <name>Mg(2+)</name>
        <dbReference type="ChEBI" id="CHEBI:18420"/>
    </ligand>
</feature>